<dbReference type="AlphaFoldDB" id="A0A1Y1IBY4"/>
<gene>
    <name evidence="3" type="ORF">KFL_004260130</name>
</gene>
<keyword evidence="1" id="KW-0812">Transmembrane</keyword>
<feature type="transmembrane region" description="Helical" evidence="1">
    <location>
        <begin position="40"/>
        <end position="57"/>
    </location>
</feature>
<keyword evidence="4" id="KW-1185">Reference proteome</keyword>
<name>A0A1Y1IBY4_KLENI</name>
<dbReference type="InterPro" id="IPR000782">
    <property type="entry name" value="FAS1_domain"/>
</dbReference>
<evidence type="ECO:0000313" key="4">
    <source>
        <dbReference type="Proteomes" id="UP000054558"/>
    </source>
</evidence>
<evidence type="ECO:0000256" key="1">
    <source>
        <dbReference type="SAM" id="Phobius"/>
    </source>
</evidence>
<keyword evidence="1" id="KW-1133">Transmembrane helix</keyword>
<sequence>MDEFYFSSAQSAPLNDNQPAWIDANTAAKRGQLARKQARGAFFVLACIFGILFYLGYNDEDAEEHTPYHPLGPQHGTHQFLRPQPVPKPFEPRVLAQRDMPEFAGSMLKELREYGPGPFTLFVPSDLALITLAHTIFGDTGDWRNVPRLLPRLLPFYTVEAQILTRDIPARRAVILRSLNGYPLLFLREGKSGRLTVNGVRVGDSDLLALGAFVHFLDRSNVFSGVESAVRSEAITPGKVVRVNKDAEARRRGEISREVNQTAEDLEEEGIVAEYLFERAEIEAEGLPELDPG</sequence>
<protein>
    <recommendedName>
        <fullName evidence="2">FAS1 domain-containing protein</fullName>
    </recommendedName>
</protein>
<organism evidence="3 4">
    <name type="scientific">Klebsormidium nitens</name>
    <name type="common">Green alga</name>
    <name type="synonym">Ulothrix nitens</name>
    <dbReference type="NCBI Taxonomy" id="105231"/>
    <lineage>
        <taxon>Eukaryota</taxon>
        <taxon>Viridiplantae</taxon>
        <taxon>Streptophyta</taxon>
        <taxon>Klebsormidiophyceae</taxon>
        <taxon>Klebsormidiales</taxon>
        <taxon>Klebsormidiaceae</taxon>
        <taxon>Klebsormidium</taxon>
    </lineage>
</organism>
<evidence type="ECO:0000313" key="3">
    <source>
        <dbReference type="EMBL" id="GAQ88420.1"/>
    </source>
</evidence>
<dbReference type="Pfam" id="PF02469">
    <property type="entry name" value="Fasciclin"/>
    <property type="match status" value="1"/>
</dbReference>
<keyword evidence="1" id="KW-0472">Membrane</keyword>
<dbReference type="Proteomes" id="UP000054558">
    <property type="component" value="Unassembled WGS sequence"/>
</dbReference>
<dbReference type="PROSITE" id="PS50213">
    <property type="entry name" value="FAS1"/>
    <property type="match status" value="1"/>
</dbReference>
<proteinExistence type="predicted"/>
<dbReference type="InterPro" id="IPR036378">
    <property type="entry name" value="FAS1_dom_sf"/>
</dbReference>
<feature type="domain" description="FAS1" evidence="2">
    <location>
        <begin position="87"/>
        <end position="221"/>
    </location>
</feature>
<evidence type="ECO:0000259" key="2">
    <source>
        <dbReference type="PROSITE" id="PS50213"/>
    </source>
</evidence>
<reference evidence="3 4" key="1">
    <citation type="journal article" date="2014" name="Nat. Commun.">
        <title>Klebsormidium flaccidum genome reveals primary factors for plant terrestrial adaptation.</title>
        <authorList>
            <person name="Hori K."/>
            <person name="Maruyama F."/>
            <person name="Fujisawa T."/>
            <person name="Togashi T."/>
            <person name="Yamamoto N."/>
            <person name="Seo M."/>
            <person name="Sato S."/>
            <person name="Yamada T."/>
            <person name="Mori H."/>
            <person name="Tajima N."/>
            <person name="Moriyama T."/>
            <person name="Ikeuchi M."/>
            <person name="Watanabe M."/>
            <person name="Wada H."/>
            <person name="Kobayashi K."/>
            <person name="Saito M."/>
            <person name="Masuda T."/>
            <person name="Sasaki-Sekimoto Y."/>
            <person name="Mashiguchi K."/>
            <person name="Awai K."/>
            <person name="Shimojima M."/>
            <person name="Masuda S."/>
            <person name="Iwai M."/>
            <person name="Nobusawa T."/>
            <person name="Narise T."/>
            <person name="Kondo S."/>
            <person name="Saito H."/>
            <person name="Sato R."/>
            <person name="Murakawa M."/>
            <person name="Ihara Y."/>
            <person name="Oshima-Yamada Y."/>
            <person name="Ohtaka K."/>
            <person name="Satoh M."/>
            <person name="Sonobe K."/>
            <person name="Ishii M."/>
            <person name="Ohtani R."/>
            <person name="Kanamori-Sato M."/>
            <person name="Honoki R."/>
            <person name="Miyazaki D."/>
            <person name="Mochizuki H."/>
            <person name="Umetsu J."/>
            <person name="Higashi K."/>
            <person name="Shibata D."/>
            <person name="Kamiya Y."/>
            <person name="Sato N."/>
            <person name="Nakamura Y."/>
            <person name="Tabata S."/>
            <person name="Ida S."/>
            <person name="Kurokawa K."/>
            <person name="Ohta H."/>
        </authorList>
    </citation>
    <scope>NUCLEOTIDE SEQUENCE [LARGE SCALE GENOMIC DNA]</scope>
    <source>
        <strain evidence="3 4">NIES-2285</strain>
    </source>
</reference>
<dbReference type="Gene3D" id="2.30.180.10">
    <property type="entry name" value="FAS1 domain"/>
    <property type="match status" value="1"/>
</dbReference>
<accession>A0A1Y1IBY4</accession>
<dbReference type="EMBL" id="DF237375">
    <property type="protein sequence ID" value="GAQ88420.1"/>
    <property type="molecule type" value="Genomic_DNA"/>
</dbReference>
<dbReference type="SUPFAM" id="SSF82153">
    <property type="entry name" value="FAS1 domain"/>
    <property type="match status" value="1"/>
</dbReference>